<proteinExistence type="predicted"/>
<dbReference type="Proteomes" id="UP000652691">
    <property type="component" value="Unassembled WGS sequence"/>
</dbReference>
<gene>
    <name evidence="1" type="ORF">GCM10007354_35210</name>
</gene>
<sequence>MRLNSSKTQRITVRDSLGERKNLSQERLLDKTKLNRGLNGVGTAIATDYAMQFKT</sequence>
<accession>A0ABD0ACD9</accession>
<dbReference type="EMBL" id="BMDA01000008">
    <property type="protein sequence ID" value="GGH45467.1"/>
    <property type="molecule type" value="Genomic_DNA"/>
</dbReference>
<organism evidence="1 2">
    <name type="scientific">Acinetobacter courvalinii</name>
    <dbReference type="NCBI Taxonomy" id="280147"/>
    <lineage>
        <taxon>Bacteria</taxon>
        <taxon>Pseudomonadati</taxon>
        <taxon>Pseudomonadota</taxon>
        <taxon>Gammaproteobacteria</taxon>
        <taxon>Moraxellales</taxon>
        <taxon>Moraxellaceae</taxon>
        <taxon>Acinetobacter</taxon>
    </lineage>
</organism>
<evidence type="ECO:0000313" key="2">
    <source>
        <dbReference type="Proteomes" id="UP000652691"/>
    </source>
</evidence>
<reference evidence="1 2" key="1">
    <citation type="journal article" date="2014" name="Int. J. Syst. Evol. Microbiol.">
        <title>Complete genome sequence of Corynebacterium casei LMG S-19264T (=DSM 44701T), isolated from a smear-ripened cheese.</title>
        <authorList>
            <consortium name="US DOE Joint Genome Institute (JGI-PGF)"/>
            <person name="Walter F."/>
            <person name="Albersmeier A."/>
            <person name="Kalinowski J."/>
            <person name="Ruckert C."/>
        </authorList>
    </citation>
    <scope>NUCLEOTIDE SEQUENCE [LARGE SCALE GENOMIC DNA]</scope>
    <source>
        <strain evidence="1 2">CCM 8635</strain>
    </source>
</reference>
<protein>
    <submittedName>
        <fullName evidence="1">Uncharacterized protein</fullName>
    </submittedName>
</protein>
<evidence type="ECO:0000313" key="1">
    <source>
        <dbReference type="EMBL" id="GGH45467.1"/>
    </source>
</evidence>
<comment type="caution">
    <text evidence="1">The sequence shown here is derived from an EMBL/GenBank/DDBJ whole genome shotgun (WGS) entry which is preliminary data.</text>
</comment>
<name>A0ABD0ACD9_9GAMM</name>
<dbReference type="AlphaFoldDB" id="A0ABD0ACD9"/>